<protein>
    <submittedName>
        <fullName evidence="1">Uncharacterized protein</fullName>
    </submittedName>
</protein>
<dbReference type="InParanoid" id="A0A0D0BG83"/>
<evidence type="ECO:0000313" key="2">
    <source>
        <dbReference type="Proteomes" id="UP000054485"/>
    </source>
</evidence>
<reference evidence="2" key="2">
    <citation type="submission" date="2015-01" db="EMBL/GenBank/DDBJ databases">
        <title>Evolutionary Origins and Diversification of the Mycorrhizal Mutualists.</title>
        <authorList>
            <consortium name="DOE Joint Genome Institute"/>
            <consortium name="Mycorrhizal Genomics Consortium"/>
            <person name="Kohler A."/>
            <person name="Kuo A."/>
            <person name="Nagy L.G."/>
            <person name="Floudas D."/>
            <person name="Copeland A."/>
            <person name="Barry K.W."/>
            <person name="Cichocki N."/>
            <person name="Veneault-Fourrey C."/>
            <person name="LaButti K."/>
            <person name="Lindquist E.A."/>
            <person name="Lipzen A."/>
            <person name="Lundell T."/>
            <person name="Morin E."/>
            <person name="Murat C."/>
            <person name="Riley R."/>
            <person name="Ohm R."/>
            <person name="Sun H."/>
            <person name="Tunlid A."/>
            <person name="Henrissat B."/>
            <person name="Grigoriev I.V."/>
            <person name="Hibbett D.S."/>
            <person name="Martin F."/>
        </authorList>
    </citation>
    <scope>NUCLEOTIDE SEQUENCE [LARGE SCALE GENOMIC DNA]</scope>
    <source>
        <strain evidence="2">UH-Slu-Lm8-n1</strain>
    </source>
</reference>
<evidence type="ECO:0000313" key="1">
    <source>
        <dbReference type="EMBL" id="KIK45102.1"/>
    </source>
</evidence>
<name>A0A0D0BG83_9AGAM</name>
<accession>A0A0D0BG83</accession>
<dbReference type="HOGENOM" id="CLU_1058357_0_0_1"/>
<dbReference type="EMBL" id="KN835178">
    <property type="protein sequence ID" value="KIK45102.1"/>
    <property type="molecule type" value="Genomic_DNA"/>
</dbReference>
<keyword evidence="2" id="KW-1185">Reference proteome</keyword>
<organism evidence="1 2">
    <name type="scientific">Suillus luteus UH-Slu-Lm8-n1</name>
    <dbReference type="NCBI Taxonomy" id="930992"/>
    <lineage>
        <taxon>Eukaryota</taxon>
        <taxon>Fungi</taxon>
        <taxon>Dikarya</taxon>
        <taxon>Basidiomycota</taxon>
        <taxon>Agaricomycotina</taxon>
        <taxon>Agaricomycetes</taxon>
        <taxon>Agaricomycetidae</taxon>
        <taxon>Boletales</taxon>
        <taxon>Suillineae</taxon>
        <taxon>Suillaceae</taxon>
        <taxon>Suillus</taxon>
    </lineage>
</organism>
<dbReference type="Proteomes" id="UP000054485">
    <property type="component" value="Unassembled WGS sequence"/>
</dbReference>
<gene>
    <name evidence="1" type="ORF">CY34DRAFT_563547</name>
</gene>
<sequence length="263" mass="30073">MQYLSHEIPYAAFVRENAGTTQFLSSRRCAYTFKHSAVLSAHGTDNIIKFPLLPLIQFKQMMNSSRPRGLRQNRRVSPYSCFRRGGTTDPYVPQSISTPIAPLDFSTSLHRLVRSNNHRTLVNSLTRRNAIAFMNERCNEELDSEIYRSWHTTVRGKLTFHGNTKSARRFMRLGFVGLDLMVNPALDDVESVRLRPSQRGAHWSALLRVSHPPAATSAVGAGCLLSLNWDTWLYMHFRVTYNVNHRWRSSSVCHTDIYISALC</sequence>
<reference evidence="1 2" key="1">
    <citation type="submission" date="2014-04" db="EMBL/GenBank/DDBJ databases">
        <authorList>
            <consortium name="DOE Joint Genome Institute"/>
            <person name="Kuo A."/>
            <person name="Ruytinx J."/>
            <person name="Rineau F."/>
            <person name="Colpaert J."/>
            <person name="Kohler A."/>
            <person name="Nagy L.G."/>
            <person name="Floudas D."/>
            <person name="Copeland A."/>
            <person name="Barry K.W."/>
            <person name="Cichocki N."/>
            <person name="Veneault-Fourrey C."/>
            <person name="LaButti K."/>
            <person name="Lindquist E.A."/>
            <person name="Lipzen A."/>
            <person name="Lundell T."/>
            <person name="Morin E."/>
            <person name="Murat C."/>
            <person name="Sun H."/>
            <person name="Tunlid A."/>
            <person name="Henrissat B."/>
            <person name="Grigoriev I.V."/>
            <person name="Hibbett D.S."/>
            <person name="Martin F."/>
            <person name="Nordberg H.P."/>
            <person name="Cantor M.N."/>
            <person name="Hua S.X."/>
        </authorList>
    </citation>
    <scope>NUCLEOTIDE SEQUENCE [LARGE SCALE GENOMIC DNA]</scope>
    <source>
        <strain evidence="1 2">UH-Slu-Lm8-n1</strain>
    </source>
</reference>
<dbReference type="AlphaFoldDB" id="A0A0D0BG83"/>
<proteinExistence type="predicted"/>